<gene>
    <name evidence="2" type="ORF">P7K49_011036</name>
</gene>
<evidence type="ECO:0000313" key="3">
    <source>
        <dbReference type="Proteomes" id="UP001266305"/>
    </source>
</evidence>
<dbReference type="EMBL" id="JASSZA010000005">
    <property type="protein sequence ID" value="KAK2111290.1"/>
    <property type="molecule type" value="Genomic_DNA"/>
</dbReference>
<keyword evidence="3" id="KW-1185">Reference proteome</keyword>
<dbReference type="PANTHER" id="PTHR11475">
    <property type="entry name" value="OXIDASE/PEROXIDASE"/>
    <property type="match status" value="1"/>
</dbReference>
<accession>A0ABQ9VPH7</accession>
<protein>
    <recommendedName>
        <fullName evidence="4">Eosinophil peroxidase</fullName>
    </recommendedName>
</protein>
<sequence>MTAEGAYISRDKKGKGRGGQKRRGSGFQQGSCCSLSPGLALIPCGVRSPWPMLMLFPHQVRAVSNQIVRFPSERLALDRGRALMFMQWGQFIDHDLDFAPESPARVAFTAGVDCEKTCAQVPPCFPIKIPPNDPRIKNQRDCIPFFRSAPSCPQNKNQVRNQINALTSFVDASMVYGSEVSLALRLRNKTNYLGLLAVNQRFQDNGRALLPFDNLHDDPCLLTNRSARIPCFLAGQTGRQVVSSEETAIPGVRIGKPWWEVVKVCSLGPQY</sequence>
<dbReference type="Pfam" id="PF03098">
    <property type="entry name" value="An_peroxidase"/>
    <property type="match status" value="1"/>
</dbReference>
<evidence type="ECO:0008006" key="4">
    <source>
        <dbReference type="Google" id="ProtNLM"/>
    </source>
</evidence>
<dbReference type="InterPro" id="IPR019791">
    <property type="entry name" value="Haem_peroxidase_animal"/>
</dbReference>
<dbReference type="InterPro" id="IPR010255">
    <property type="entry name" value="Haem_peroxidase_sf"/>
</dbReference>
<reference evidence="2 3" key="1">
    <citation type="submission" date="2023-05" db="EMBL/GenBank/DDBJ databases">
        <title>B98-5 Cell Line De Novo Hybrid Assembly: An Optical Mapping Approach.</title>
        <authorList>
            <person name="Kananen K."/>
            <person name="Auerbach J.A."/>
            <person name="Kautto E."/>
            <person name="Blachly J.S."/>
        </authorList>
    </citation>
    <scope>NUCLEOTIDE SEQUENCE [LARGE SCALE GENOMIC DNA]</scope>
    <source>
        <strain evidence="2">B95-8</strain>
        <tissue evidence="2">Cell line</tissue>
    </source>
</reference>
<proteinExistence type="predicted"/>
<feature type="compositionally biased region" description="Basic residues" evidence="1">
    <location>
        <begin position="12"/>
        <end position="24"/>
    </location>
</feature>
<evidence type="ECO:0000313" key="2">
    <source>
        <dbReference type="EMBL" id="KAK2111290.1"/>
    </source>
</evidence>
<dbReference type="PROSITE" id="PS50292">
    <property type="entry name" value="PEROXIDASE_3"/>
    <property type="match status" value="1"/>
</dbReference>
<comment type="caution">
    <text evidence="2">The sequence shown here is derived from an EMBL/GenBank/DDBJ whole genome shotgun (WGS) entry which is preliminary data.</text>
</comment>
<feature type="region of interest" description="Disordered" evidence="1">
    <location>
        <begin position="1"/>
        <end position="31"/>
    </location>
</feature>
<organism evidence="2 3">
    <name type="scientific">Saguinus oedipus</name>
    <name type="common">Cotton-top tamarin</name>
    <name type="synonym">Oedipomidas oedipus</name>
    <dbReference type="NCBI Taxonomy" id="9490"/>
    <lineage>
        <taxon>Eukaryota</taxon>
        <taxon>Metazoa</taxon>
        <taxon>Chordata</taxon>
        <taxon>Craniata</taxon>
        <taxon>Vertebrata</taxon>
        <taxon>Euteleostomi</taxon>
        <taxon>Mammalia</taxon>
        <taxon>Eutheria</taxon>
        <taxon>Euarchontoglires</taxon>
        <taxon>Primates</taxon>
        <taxon>Haplorrhini</taxon>
        <taxon>Platyrrhini</taxon>
        <taxon>Cebidae</taxon>
        <taxon>Callitrichinae</taxon>
        <taxon>Saguinus</taxon>
    </lineage>
</organism>
<dbReference type="InterPro" id="IPR037120">
    <property type="entry name" value="Haem_peroxidase_sf_animal"/>
</dbReference>
<name>A0ABQ9VPH7_SAGOE</name>
<evidence type="ECO:0000256" key="1">
    <source>
        <dbReference type="SAM" id="MobiDB-lite"/>
    </source>
</evidence>
<dbReference type="SUPFAM" id="SSF48113">
    <property type="entry name" value="Heme-dependent peroxidases"/>
    <property type="match status" value="1"/>
</dbReference>
<dbReference type="Proteomes" id="UP001266305">
    <property type="component" value="Unassembled WGS sequence"/>
</dbReference>
<dbReference type="Gene3D" id="1.10.640.10">
    <property type="entry name" value="Haem peroxidase domain superfamily, animal type"/>
    <property type="match status" value="1"/>
</dbReference>
<dbReference type="PANTHER" id="PTHR11475:SF63">
    <property type="entry name" value="EOSINOPHIL PEROXIDASE"/>
    <property type="match status" value="1"/>
</dbReference>